<dbReference type="AlphaFoldDB" id="L7E862"/>
<sequence>MLLGSGVGRRSSVVRRQEIILFILPTSPHPAPYTLHPTPHTLPPRKTFSADPK</sequence>
<dbReference type="Proteomes" id="UP000010932">
    <property type="component" value="Unassembled WGS sequence"/>
</dbReference>
<name>L7E862_MICAE</name>
<dbReference type="PATRIC" id="fig|1134457.3.peg.3745"/>
<feature type="region of interest" description="Disordered" evidence="1">
    <location>
        <begin position="32"/>
        <end position="53"/>
    </location>
</feature>
<dbReference type="EMBL" id="ANKQ01000002">
    <property type="protein sequence ID" value="ELP54853.1"/>
    <property type="molecule type" value="Genomic_DNA"/>
</dbReference>
<evidence type="ECO:0000313" key="3">
    <source>
        <dbReference type="Proteomes" id="UP000010932"/>
    </source>
</evidence>
<reference evidence="2 3" key="1">
    <citation type="journal article" date="2013" name="Genome Announc.">
        <title>Whole-Genome Sequence of Microcystis aeruginosa TAIHU98, a Nontoxic Bloom-Forming Strain Isolated from Taihu Lake, China.</title>
        <authorList>
            <person name="Yang C."/>
            <person name="Zhang W."/>
            <person name="Ren M."/>
            <person name="Song L."/>
            <person name="Li T."/>
            <person name="Zhao J."/>
        </authorList>
    </citation>
    <scope>NUCLEOTIDE SEQUENCE [LARGE SCALE GENOMIC DNA]</scope>
    <source>
        <strain evidence="2 3">TAIHU98</strain>
    </source>
</reference>
<evidence type="ECO:0000256" key="1">
    <source>
        <dbReference type="SAM" id="MobiDB-lite"/>
    </source>
</evidence>
<proteinExistence type="predicted"/>
<accession>L7E862</accession>
<organism evidence="2 3">
    <name type="scientific">Microcystis aeruginosa TAIHU98</name>
    <dbReference type="NCBI Taxonomy" id="1134457"/>
    <lineage>
        <taxon>Bacteria</taxon>
        <taxon>Bacillati</taxon>
        <taxon>Cyanobacteriota</taxon>
        <taxon>Cyanophyceae</taxon>
        <taxon>Oscillatoriophycideae</taxon>
        <taxon>Chroococcales</taxon>
        <taxon>Microcystaceae</taxon>
        <taxon>Microcystis</taxon>
    </lineage>
</organism>
<gene>
    <name evidence="2" type="ORF">O53_3678</name>
</gene>
<comment type="caution">
    <text evidence="2">The sequence shown here is derived from an EMBL/GenBank/DDBJ whole genome shotgun (WGS) entry which is preliminary data.</text>
</comment>
<evidence type="ECO:0000313" key="2">
    <source>
        <dbReference type="EMBL" id="ELP54853.1"/>
    </source>
</evidence>
<protein>
    <submittedName>
        <fullName evidence="2">Uncharacterized protein</fullName>
    </submittedName>
</protein>